<evidence type="ECO:0000313" key="9">
    <source>
        <dbReference type="EMBL" id="KAK8900538.1"/>
    </source>
</evidence>
<keyword evidence="5 7" id="KW-1133">Transmembrane helix</keyword>
<feature type="transmembrane region" description="Helical" evidence="7">
    <location>
        <begin position="120"/>
        <end position="138"/>
    </location>
</feature>
<dbReference type="Pfam" id="PF02366">
    <property type="entry name" value="PMT"/>
    <property type="match status" value="1"/>
</dbReference>
<evidence type="ECO:0000256" key="3">
    <source>
        <dbReference type="ARBA" id="ARBA00022679"/>
    </source>
</evidence>
<feature type="transmembrane region" description="Helical" evidence="7">
    <location>
        <begin position="147"/>
        <end position="166"/>
    </location>
</feature>
<evidence type="ECO:0000259" key="8">
    <source>
        <dbReference type="Pfam" id="PF02366"/>
    </source>
</evidence>
<accession>A0ABR2LB06</accession>
<name>A0ABR2LB06_9EUKA</name>
<feature type="transmembrane region" description="Helical" evidence="7">
    <location>
        <begin position="9"/>
        <end position="28"/>
    </location>
</feature>
<keyword evidence="10" id="KW-1185">Reference proteome</keyword>
<dbReference type="EMBL" id="JAPFFF010000001">
    <property type="protein sequence ID" value="KAK8900538.1"/>
    <property type="molecule type" value="Genomic_DNA"/>
</dbReference>
<dbReference type="InterPro" id="IPR003342">
    <property type="entry name" value="ArnT-like_N"/>
</dbReference>
<proteinExistence type="predicted"/>
<organism evidence="9 10">
    <name type="scientific">Tritrichomonas musculus</name>
    <dbReference type="NCBI Taxonomy" id="1915356"/>
    <lineage>
        <taxon>Eukaryota</taxon>
        <taxon>Metamonada</taxon>
        <taxon>Parabasalia</taxon>
        <taxon>Tritrichomonadida</taxon>
        <taxon>Tritrichomonadidae</taxon>
        <taxon>Tritrichomonas</taxon>
    </lineage>
</organism>
<keyword evidence="6 7" id="KW-0472">Membrane</keyword>
<evidence type="ECO:0000256" key="1">
    <source>
        <dbReference type="ARBA" id="ARBA00004127"/>
    </source>
</evidence>
<feature type="transmembrane region" description="Helical" evidence="7">
    <location>
        <begin position="364"/>
        <end position="385"/>
    </location>
</feature>
<feature type="transmembrane region" description="Helical" evidence="7">
    <location>
        <begin position="92"/>
        <end position="114"/>
    </location>
</feature>
<feature type="transmembrane region" description="Helical" evidence="7">
    <location>
        <begin position="172"/>
        <end position="193"/>
    </location>
</feature>
<sequence>MKKSTIEQLVSTSILFAISSITILPFLFKTTPVLVDDEKDFKMLLHNLTSNVEFHSENNILPALLFLPLSFNAEVSDFLISDQISINYSHLTFLRLVPAILSSLVAPFFFNFLYYQGTSLRTAFILSLFFPLDSSFIIRSRLFLPDCFIYFFSVVSLFFFSAAIKYNSFSCYMISAFSSSISFLCDHQGLYIVSYIFFRLVDLSLKQKMKFHPFFLYVLYLFANLIICFCFIAIIHIGLQSGPSDIQPLYTRFASETADMISLNSDIGISFDSNFSLISKFSFPKVTNDIKIIPNFMMFLIFLTGIFASIRYKKPNSISHFFLAFFSSFFYKDTLINHMQIMIIFGLISAAPFFDITIKNQSQLVSYIIMFVSLITYLFSFQSIYGGRLSFQVLDHEL</sequence>
<evidence type="ECO:0000256" key="4">
    <source>
        <dbReference type="ARBA" id="ARBA00022692"/>
    </source>
</evidence>
<comment type="caution">
    <text evidence="9">The sequence shown here is derived from an EMBL/GenBank/DDBJ whole genome shotgun (WGS) entry which is preliminary data.</text>
</comment>
<evidence type="ECO:0000256" key="6">
    <source>
        <dbReference type="ARBA" id="ARBA00023136"/>
    </source>
</evidence>
<feature type="domain" description="ArnT-like N-terminal" evidence="8">
    <location>
        <begin position="82"/>
        <end position="203"/>
    </location>
</feature>
<evidence type="ECO:0000256" key="7">
    <source>
        <dbReference type="SAM" id="Phobius"/>
    </source>
</evidence>
<keyword evidence="3" id="KW-0808">Transferase</keyword>
<protein>
    <recommendedName>
        <fullName evidence="8">ArnT-like N-terminal domain-containing protein</fullName>
    </recommendedName>
</protein>
<feature type="transmembrane region" description="Helical" evidence="7">
    <location>
        <begin position="214"/>
        <end position="239"/>
    </location>
</feature>
<comment type="subcellular location">
    <subcellularLocation>
        <location evidence="1">Endomembrane system</location>
        <topology evidence="1">Multi-pass membrane protein</topology>
    </subcellularLocation>
</comment>
<evidence type="ECO:0000313" key="10">
    <source>
        <dbReference type="Proteomes" id="UP001470230"/>
    </source>
</evidence>
<feature type="transmembrane region" description="Helical" evidence="7">
    <location>
        <begin position="338"/>
        <end position="357"/>
    </location>
</feature>
<evidence type="ECO:0000256" key="5">
    <source>
        <dbReference type="ARBA" id="ARBA00022989"/>
    </source>
</evidence>
<reference evidence="9 10" key="1">
    <citation type="submission" date="2024-04" db="EMBL/GenBank/DDBJ databases">
        <title>Tritrichomonas musculus Genome.</title>
        <authorList>
            <person name="Alves-Ferreira E."/>
            <person name="Grigg M."/>
            <person name="Lorenzi H."/>
            <person name="Galac M."/>
        </authorList>
    </citation>
    <scope>NUCLEOTIDE SEQUENCE [LARGE SCALE GENOMIC DNA]</scope>
    <source>
        <strain evidence="9 10">EAF2021</strain>
    </source>
</reference>
<keyword evidence="4 7" id="KW-0812">Transmembrane</keyword>
<dbReference type="Proteomes" id="UP001470230">
    <property type="component" value="Unassembled WGS sequence"/>
</dbReference>
<feature type="transmembrane region" description="Helical" evidence="7">
    <location>
        <begin position="292"/>
        <end position="310"/>
    </location>
</feature>
<evidence type="ECO:0000256" key="2">
    <source>
        <dbReference type="ARBA" id="ARBA00022676"/>
    </source>
</evidence>
<gene>
    <name evidence="9" type="ORF">M9Y10_002865</name>
</gene>
<keyword evidence="2" id="KW-0328">Glycosyltransferase</keyword>